<dbReference type="SUPFAM" id="SSF89733">
    <property type="entry name" value="L-sulfolactate dehydrogenase-like"/>
    <property type="match status" value="1"/>
</dbReference>
<evidence type="ECO:0000313" key="3">
    <source>
        <dbReference type="EMBL" id="AOZ10076.1"/>
    </source>
</evidence>
<dbReference type="Proteomes" id="UP000177515">
    <property type="component" value="Chromosome 2"/>
</dbReference>
<dbReference type="InterPro" id="IPR003767">
    <property type="entry name" value="Malate/L-lactate_DH-like"/>
</dbReference>
<dbReference type="InterPro" id="IPR036111">
    <property type="entry name" value="Mal/L-sulfo/L-lacto_DH-like_sf"/>
</dbReference>
<keyword evidence="2" id="KW-0560">Oxidoreductase</keyword>
<accession>A0ABM6FEE7</accession>
<gene>
    <name evidence="3" type="ORF">BKK80_30970</name>
</gene>
<dbReference type="PANTHER" id="PTHR11091">
    <property type="entry name" value="OXIDOREDUCTASE-RELATED"/>
    <property type="match status" value="1"/>
</dbReference>
<dbReference type="Pfam" id="PF02615">
    <property type="entry name" value="Ldh_2"/>
    <property type="match status" value="1"/>
</dbReference>
<dbReference type="Gene3D" id="1.10.1530.10">
    <property type="match status" value="1"/>
</dbReference>
<comment type="similarity">
    <text evidence="1">Belongs to the LDH2/MDH2 oxidoreductase family.</text>
</comment>
<dbReference type="RefSeq" id="WP_071072618.1">
    <property type="nucleotide sequence ID" value="NZ_CP017755.1"/>
</dbReference>
<keyword evidence="4" id="KW-1185">Reference proteome</keyword>
<evidence type="ECO:0000256" key="2">
    <source>
        <dbReference type="ARBA" id="ARBA00023002"/>
    </source>
</evidence>
<evidence type="ECO:0000313" key="4">
    <source>
        <dbReference type="Proteomes" id="UP000177515"/>
    </source>
</evidence>
<protein>
    <recommendedName>
        <fullName evidence="5">Ldh family oxidoreductase</fullName>
    </recommendedName>
</protein>
<proteinExistence type="inferred from homology"/>
<reference evidence="3 4" key="1">
    <citation type="submission" date="2016-10" db="EMBL/GenBank/DDBJ databases">
        <title>Complete genome sequences of three Cupriavidus strains isolated from various Malaysian environments.</title>
        <authorList>
            <person name="Abdullah A.A.-A."/>
            <person name="Shafie N.A.H."/>
            <person name="Lau N.S."/>
        </authorList>
    </citation>
    <scope>NUCLEOTIDE SEQUENCE [LARGE SCALE GENOMIC DNA]</scope>
    <source>
        <strain evidence="3 4">USMAA1020</strain>
    </source>
</reference>
<name>A0ABM6FEE7_9BURK</name>
<evidence type="ECO:0000256" key="1">
    <source>
        <dbReference type="ARBA" id="ARBA00006056"/>
    </source>
</evidence>
<organism evidence="3 4">
    <name type="scientific">Cupriavidus malaysiensis</name>
    <dbReference type="NCBI Taxonomy" id="367825"/>
    <lineage>
        <taxon>Bacteria</taxon>
        <taxon>Pseudomonadati</taxon>
        <taxon>Pseudomonadota</taxon>
        <taxon>Betaproteobacteria</taxon>
        <taxon>Burkholderiales</taxon>
        <taxon>Burkholderiaceae</taxon>
        <taxon>Cupriavidus</taxon>
    </lineage>
</organism>
<dbReference type="InterPro" id="IPR043143">
    <property type="entry name" value="Mal/L-sulf/L-lact_DH-like_NADP"/>
</dbReference>
<sequence>MSEAAPLRIDAARLQAFAASLLACAGLQAPDAALVAESLVWADLRGAHGHGVARLPLYARWLASGEMDGQAQPRPGLCLPALSVVEGGRCAGAVGMRAARELAEAGARRAGASLVLLRETTHTGALGFHTARSARAGLFAMAMAASGPLMAYHGAAAAAVSTAPLSMACPGPSDPSDPILFDMASGAVALGKLMQARATGMPLAPGWAIDAEGRPTTDARRAATPLPLGGAKGSGLALMAEIACSLLAGHPILAPALGAEAGAGAARHTQNAWFLAIDIAQLMEPARFHAQVSELAAAIRGLPPSAEGPPRLPGERGYAEARARRADGVALPGATVTALEGLARGLEVPPPWSGA</sequence>
<dbReference type="Gene3D" id="3.30.1370.60">
    <property type="entry name" value="Hypothetical oxidoreductase yiak, domain 2"/>
    <property type="match status" value="1"/>
</dbReference>
<dbReference type="InterPro" id="IPR043144">
    <property type="entry name" value="Mal/L-sulf/L-lact_DH-like_ah"/>
</dbReference>
<dbReference type="PANTHER" id="PTHR11091:SF0">
    <property type="entry name" value="MALATE DEHYDROGENASE"/>
    <property type="match status" value="1"/>
</dbReference>
<dbReference type="EMBL" id="CP017755">
    <property type="protein sequence ID" value="AOZ10076.1"/>
    <property type="molecule type" value="Genomic_DNA"/>
</dbReference>
<evidence type="ECO:0008006" key="5">
    <source>
        <dbReference type="Google" id="ProtNLM"/>
    </source>
</evidence>